<evidence type="ECO:0000313" key="2">
    <source>
        <dbReference type="EMBL" id="ROO27328.1"/>
    </source>
</evidence>
<accession>A0A423PP39</accession>
<sequence length="188" mass="21100">MGQSLQDQLLNSGLANKKQARKAVQDKKSKNTRKKKNKSGANTGPTEQEQIAREAAEAAQAKRAQDKAQSEKANAERAAREEKAAAEQLIDRHRVAREPAPEADPPYSYTMGGRIRRLPVSRNQRTQLANGRLAIVARGEQVFLVERRIAERLIERIPDRVCMVEDTPPETDPDDPYAGYEVPDDLMW</sequence>
<gene>
    <name evidence="2" type="ORF">SAJA_09765</name>
</gene>
<feature type="compositionally biased region" description="Basic and acidic residues" evidence="1">
    <location>
        <begin position="63"/>
        <end position="100"/>
    </location>
</feature>
<dbReference type="OrthoDB" id="5294470at2"/>
<proteinExistence type="predicted"/>
<dbReference type="EMBL" id="AYKG01000028">
    <property type="protein sequence ID" value="ROO27328.1"/>
    <property type="molecule type" value="Genomic_DNA"/>
</dbReference>
<protein>
    <submittedName>
        <fullName evidence="2">Nucleoprotein/polynucleotide-associated enzyme</fullName>
    </submittedName>
</protein>
<feature type="region of interest" description="Disordered" evidence="1">
    <location>
        <begin position="164"/>
        <end position="188"/>
    </location>
</feature>
<evidence type="ECO:0000256" key="1">
    <source>
        <dbReference type="SAM" id="MobiDB-lite"/>
    </source>
</evidence>
<dbReference type="RefSeq" id="WP_123658448.1">
    <property type="nucleotide sequence ID" value="NZ_AYKG01000028.1"/>
</dbReference>
<name>A0A423PP39_9GAMM</name>
<dbReference type="InterPro" id="IPR018636">
    <property type="entry name" value="DUF2058"/>
</dbReference>
<feature type="region of interest" description="Disordered" evidence="1">
    <location>
        <begin position="1"/>
        <end position="111"/>
    </location>
</feature>
<evidence type="ECO:0000313" key="3">
    <source>
        <dbReference type="Proteomes" id="UP000285310"/>
    </source>
</evidence>
<organism evidence="2 3">
    <name type="scientific">Salinisphaera japonica YTM-1</name>
    <dbReference type="NCBI Taxonomy" id="1209778"/>
    <lineage>
        <taxon>Bacteria</taxon>
        <taxon>Pseudomonadati</taxon>
        <taxon>Pseudomonadota</taxon>
        <taxon>Gammaproteobacteria</taxon>
        <taxon>Salinisphaerales</taxon>
        <taxon>Salinisphaeraceae</taxon>
        <taxon>Salinisphaera</taxon>
    </lineage>
</organism>
<dbReference type="AlphaFoldDB" id="A0A423PP39"/>
<dbReference type="InParanoid" id="A0A423PP39"/>
<feature type="compositionally biased region" description="Polar residues" evidence="1">
    <location>
        <begin position="1"/>
        <end position="14"/>
    </location>
</feature>
<comment type="caution">
    <text evidence="2">The sequence shown here is derived from an EMBL/GenBank/DDBJ whole genome shotgun (WGS) entry which is preliminary data.</text>
</comment>
<dbReference type="FunCoup" id="A0A423PP39">
    <property type="interactions" value="34"/>
</dbReference>
<reference evidence="2 3" key="1">
    <citation type="submission" date="2013-10" db="EMBL/GenBank/DDBJ databases">
        <title>Salinisphaera japonica YTM-1 Genome Sequencing.</title>
        <authorList>
            <person name="Lai Q."/>
            <person name="Li C."/>
            <person name="Shao Z."/>
        </authorList>
    </citation>
    <scope>NUCLEOTIDE SEQUENCE [LARGE SCALE GENOMIC DNA]</scope>
    <source>
        <strain evidence="2 3">YTM-1</strain>
    </source>
</reference>
<keyword evidence="3" id="KW-1185">Reference proteome</keyword>
<dbReference type="Proteomes" id="UP000285310">
    <property type="component" value="Unassembled WGS sequence"/>
</dbReference>
<dbReference type="Pfam" id="PF09831">
    <property type="entry name" value="DUF2058"/>
    <property type="match status" value="1"/>
</dbReference>